<dbReference type="EMBL" id="CAADRP010001918">
    <property type="protein sequence ID" value="VFU56271.1"/>
    <property type="molecule type" value="Genomic_DNA"/>
</dbReference>
<reference evidence="2" key="1">
    <citation type="submission" date="2019-03" db="EMBL/GenBank/DDBJ databases">
        <authorList>
            <person name="Mank J."/>
            <person name="Almeida P."/>
        </authorList>
    </citation>
    <scope>NUCLEOTIDE SEQUENCE</scope>
    <source>
        <strain evidence="2">78183</strain>
    </source>
</reference>
<feature type="region of interest" description="Disordered" evidence="1">
    <location>
        <begin position="58"/>
        <end position="96"/>
    </location>
</feature>
<name>A0A6N2MPN1_SALVM</name>
<evidence type="ECO:0000256" key="1">
    <source>
        <dbReference type="SAM" id="MobiDB-lite"/>
    </source>
</evidence>
<gene>
    <name evidence="2" type="ORF">SVIM_LOCUS403213</name>
</gene>
<protein>
    <submittedName>
        <fullName evidence="2">Uncharacterized protein</fullName>
    </submittedName>
</protein>
<dbReference type="AlphaFoldDB" id="A0A6N2MPN1"/>
<sequence>MASATLLCWFSSDLTRHDSYSNFFARQKVLNMNQTIVRSRGCYNDYQKQNKFFVCAATEGSAKSSKSEETVPSWAKPDSDEPPPWAKGEGKENSPKQNFEVPFSVYLPASAITAIAATAFFTLHCSGFFAFTGIPTSAFLWFKSVQAANKEAEEQDKS</sequence>
<accession>A0A6N2MPN1</accession>
<dbReference type="PANTHER" id="PTHR36042">
    <property type="entry name" value="OS05G0490900 PROTEIN"/>
    <property type="match status" value="1"/>
</dbReference>
<proteinExistence type="predicted"/>
<organism evidence="2">
    <name type="scientific">Salix viminalis</name>
    <name type="common">Common osier</name>
    <name type="synonym">Basket willow</name>
    <dbReference type="NCBI Taxonomy" id="40686"/>
    <lineage>
        <taxon>Eukaryota</taxon>
        <taxon>Viridiplantae</taxon>
        <taxon>Streptophyta</taxon>
        <taxon>Embryophyta</taxon>
        <taxon>Tracheophyta</taxon>
        <taxon>Spermatophyta</taxon>
        <taxon>Magnoliopsida</taxon>
        <taxon>eudicotyledons</taxon>
        <taxon>Gunneridae</taxon>
        <taxon>Pentapetalae</taxon>
        <taxon>rosids</taxon>
        <taxon>fabids</taxon>
        <taxon>Malpighiales</taxon>
        <taxon>Salicaceae</taxon>
        <taxon>Saliceae</taxon>
        <taxon>Salix</taxon>
    </lineage>
</organism>
<dbReference type="PANTHER" id="PTHR36042:SF1">
    <property type="entry name" value="OS05G0490900 PROTEIN"/>
    <property type="match status" value="1"/>
</dbReference>
<evidence type="ECO:0000313" key="2">
    <source>
        <dbReference type="EMBL" id="VFU56271.1"/>
    </source>
</evidence>